<keyword evidence="2" id="KW-1185">Reference proteome</keyword>
<protein>
    <submittedName>
        <fullName evidence="1">WGS project CCBQ000000000 data, contig 00015</fullName>
    </submittedName>
</protein>
<dbReference type="OrthoDB" id="6067455at2759"/>
<dbReference type="EMBL" id="CCBQ010000045">
    <property type="protein sequence ID" value="CDO95864.1"/>
    <property type="molecule type" value="Genomic_DNA"/>
</dbReference>
<comment type="caution">
    <text evidence="1">The sequence shown here is derived from an EMBL/GenBank/DDBJ whole genome shotgun (WGS) entry which is preliminary data.</text>
</comment>
<sequence length="285" mass="32420">MSVAFNENAGPYSSPVSRFEKVIGATNTPSLKEQVVNSKHAKHSVGSDTLELIDYIRSPEPAHVKNSHNSKIFTKQDRLSSLHENTLSGSLPESSSVSPTRNFANEGHLVHVDVPAYYHEVPPLLPDDAPLDLRCLGNTFDPSFDVPPLKINYRDYRLIEDDTIRMEWKVQQILSCELNDEKQFPSFAKELELHEKASQSKWYDYPLYYAFGIDRTGLFQLKDEFDWYQKHPWSAFDQIGSEFLDLDLEEDSAANISTSDCAANDEELTLPISEASERSLDRYLP</sequence>
<dbReference type="AlphaFoldDB" id="A0A0A8LAD7"/>
<accession>A0A0A8LAD7</accession>
<reference evidence="1 2" key="1">
    <citation type="submission" date="2014-03" db="EMBL/GenBank/DDBJ databases">
        <title>The genome of Kluyveromyces dobzhanskii.</title>
        <authorList>
            <person name="Nystedt B."/>
            <person name="Astrom S."/>
        </authorList>
    </citation>
    <scope>NUCLEOTIDE SEQUENCE [LARGE SCALE GENOMIC DNA]</scope>
    <source>
        <strain evidence="1 2">CBS 2104</strain>
    </source>
</reference>
<dbReference type="Proteomes" id="UP000031516">
    <property type="component" value="Unassembled WGS sequence"/>
</dbReference>
<evidence type="ECO:0000313" key="2">
    <source>
        <dbReference type="Proteomes" id="UP000031516"/>
    </source>
</evidence>
<name>A0A0A8LAD7_9SACH</name>
<gene>
    <name evidence="1" type="ORF">KLDO_g4089</name>
</gene>
<proteinExistence type="predicted"/>
<evidence type="ECO:0000313" key="1">
    <source>
        <dbReference type="EMBL" id="CDO95864.1"/>
    </source>
</evidence>
<organism evidence="1 2">
    <name type="scientific">Kluyveromyces dobzhanskii CBS 2104</name>
    <dbReference type="NCBI Taxonomy" id="1427455"/>
    <lineage>
        <taxon>Eukaryota</taxon>
        <taxon>Fungi</taxon>
        <taxon>Dikarya</taxon>
        <taxon>Ascomycota</taxon>
        <taxon>Saccharomycotina</taxon>
        <taxon>Saccharomycetes</taxon>
        <taxon>Saccharomycetales</taxon>
        <taxon>Saccharomycetaceae</taxon>
        <taxon>Kluyveromyces</taxon>
    </lineage>
</organism>